<evidence type="ECO:0000256" key="1">
    <source>
        <dbReference type="ARBA" id="ARBA00022658"/>
    </source>
</evidence>
<keyword evidence="1 2" id="KW-0344">Guanine-nucleotide releasing factor</keyword>
<dbReference type="InterPro" id="IPR001895">
    <property type="entry name" value="RASGEF_cat_dom"/>
</dbReference>
<comment type="caution">
    <text evidence="4">The sequence shown here is derived from an EMBL/GenBank/DDBJ whole genome shotgun (WGS) entry which is preliminary data.</text>
</comment>
<dbReference type="InterPro" id="IPR023578">
    <property type="entry name" value="Ras_GEF_dom_sf"/>
</dbReference>
<proteinExistence type="predicted"/>
<keyword evidence="5" id="KW-1185">Reference proteome</keyword>
<protein>
    <submittedName>
        <fullName evidence="4">Putative ral guanine nucleotide dissociation stimulator isoform X3</fullName>
    </submittedName>
</protein>
<dbReference type="EMBL" id="MRZV01000484">
    <property type="protein sequence ID" value="PIK49053.1"/>
    <property type="molecule type" value="Genomic_DNA"/>
</dbReference>
<dbReference type="SMART" id="SM00147">
    <property type="entry name" value="RasGEF"/>
    <property type="match status" value="1"/>
</dbReference>
<dbReference type="AlphaFoldDB" id="A0A2G8KM19"/>
<dbReference type="GO" id="GO:0007265">
    <property type="term" value="P:Ras protein signal transduction"/>
    <property type="evidence" value="ECO:0007669"/>
    <property type="project" value="TreeGrafter"/>
</dbReference>
<dbReference type="PANTHER" id="PTHR23113:SF312">
    <property type="entry name" value="RAL GUANINE NUCLEOTIDE DISSOCIATION STIMULATOR-LIKE, ISOFORM E"/>
    <property type="match status" value="1"/>
</dbReference>
<dbReference type="GO" id="GO:0005886">
    <property type="term" value="C:plasma membrane"/>
    <property type="evidence" value="ECO:0007669"/>
    <property type="project" value="TreeGrafter"/>
</dbReference>
<dbReference type="InterPro" id="IPR008937">
    <property type="entry name" value="Ras-like_GEF"/>
</dbReference>
<name>A0A2G8KM19_STIJA</name>
<accession>A0A2G8KM19</accession>
<sequence>MLPGTMQDAEFLNKIDQIFQKFSLEEDEDNHYLHDPLSANVSIDDTVGFMLQGGITYRHITEIDTKALASQLTAMDAELFMRVNPQHCIGSIWSRRDKKSCDVDTYSVRATINQFNEVLNRVMSTVLWDKSLSPSSRAKIICKWIAVAQACRELKNFSSLKAIISGLQSHPVHRLQKTWDFVPEIILCQEKIMKREEEAEHEMMHSHTMQLFQDLAKIFHDDNNFEAWREILMKEGTAKFAPVILSNNGKWTLKAFKRRSVEKSLSKEDTMVCVGLFLGLRVWMGWAREYYVWNCSYLGTFLTDLDMVDKANPDFIQGLVNFEKRRKEFEVIAQIQLLQGTAKTYNIKPDPEIKEWFQNQLIVSYQE</sequence>
<evidence type="ECO:0000259" key="3">
    <source>
        <dbReference type="PROSITE" id="PS50009"/>
    </source>
</evidence>
<evidence type="ECO:0000313" key="5">
    <source>
        <dbReference type="Proteomes" id="UP000230750"/>
    </source>
</evidence>
<dbReference type="SUPFAM" id="SSF48366">
    <property type="entry name" value="Ras GEF"/>
    <property type="match status" value="1"/>
</dbReference>
<dbReference type="CDD" id="cd00155">
    <property type="entry name" value="RasGEF"/>
    <property type="match status" value="1"/>
</dbReference>
<dbReference type="Pfam" id="PF00617">
    <property type="entry name" value="RasGEF"/>
    <property type="match status" value="1"/>
</dbReference>
<dbReference type="Proteomes" id="UP000230750">
    <property type="component" value="Unassembled WGS sequence"/>
</dbReference>
<gene>
    <name evidence="4" type="ORF">BSL78_14068</name>
</gene>
<dbReference type="PROSITE" id="PS50009">
    <property type="entry name" value="RASGEF_CAT"/>
    <property type="match status" value="1"/>
</dbReference>
<dbReference type="Gene3D" id="1.10.840.10">
    <property type="entry name" value="Ras guanine-nucleotide exchange factors catalytic domain"/>
    <property type="match status" value="1"/>
</dbReference>
<dbReference type="STRING" id="307972.A0A2G8KM19"/>
<reference evidence="4 5" key="1">
    <citation type="journal article" date="2017" name="PLoS Biol.">
        <title>The sea cucumber genome provides insights into morphological evolution and visceral regeneration.</title>
        <authorList>
            <person name="Zhang X."/>
            <person name="Sun L."/>
            <person name="Yuan J."/>
            <person name="Sun Y."/>
            <person name="Gao Y."/>
            <person name="Zhang L."/>
            <person name="Li S."/>
            <person name="Dai H."/>
            <person name="Hamel J.F."/>
            <person name="Liu C."/>
            <person name="Yu Y."/>
            <person name="Liu S."/>
            <person name="Lin W."/>
            <person name="Guo K."/>
            <person name="Jin S."/>
            <person name="Xu P."/>
            <person name="Storey K.B."/>
            <person name="Huan P."/>
            <person name="Zhang T."/>
            <person name="Zhou Y."/>
            <person name="Zhang J."/>
            <person name="Lin C."/>
            <person name="Li X."/>
            <person name="Xing L."/>
            <person name="Huo D."/>
            <person name="Sun M."/>
            <person name="Wang L."/>
            <person name="Mercier A."/>
            <person name="Li F."/>
            <person name="Yang H."/>
            <person name="Xiang J."/>
        </authorList>
    </citation>
    <scope>NUCLEOTIDE SEQUENCE [LARGE SCALE GENOMIC DNA]</scope>
    <source>
        <strain evidence="4">Shaxun</strain>
        <tissue evidence="4">Muscle</tissue>
    </source>
</reference>
<feature type="domain" description="Ras-GEF" evidence="3">
    <location>
        <begin position="64"/>
        <end position="367"/>
    </location>
</feature>
<dbReference type="GO" id="GO:0005085">
    <property type="term" value="F:guanyl-nucleotide exchange factor activity"/>
    <property type="evidence" value="ECO:0007669"/>
    <property type="project" value="UniProtKB-KW"/>
</dbReference>
<dbReference type="PANTHER" id="PTHR23113">
    <property type="entry name" value="GUANINE NUCLEOTIDE EXCHANGE FACTOR"/>
    <property type="match status" value="1"/>
</dbReference>
<organism evidence="4 5">
    <name type="scientific">Stichopus japonicus</name>
    <name type="common">Sea cucumber</name>
    <dbReference type="NCBI Taxonomy" id="307972"/>
    <lineage>
        <taxon>Eukaryota</taxon>
        <taxon>Metazoa</taxon>
        <taxon>Echinodermata</taxon>
        <taxon>Eleutherozoa</taxon>
        <taxon>Echinozoa</taxon>
        <taxon>Holothuroidea</taxon>
        <taxon>Aspidochirotacea</taxon>
        <taxon>Aspidochirotida</taxon>
        <taxon>Stichopodidae</taxon>
        <taxon>Apostichopus</taxon>
    </lineage>
</organism>
<evidence type="ECO:0000256" key="2">
    <source>
        <dbReference type="PROSITE-ProRule" id="PRU00168"/>
    </source>
</evidence>
<dbReference type="OrthoDB" id="26687at2759"/>
<dbReference type="InterPro" id="IPR036964">
    <property type="entry name" value="RASGEF_cat_dom_sf"/>
</dbReference>
<evidence type="ECO:0000313" key="4">
    <source>
        <dbReference type="EMBL" id="PIK49053.1"/>
    </source>
</evidence>